<name>A0AAU7Z4Z3_9BACT</name>
<sequence>MDHFEATQSKAVEKYLLGEMSPLERDEFEAHFFDCPECAADLRATAAFLDTAKHELKSFPRSKPASEAPKRSRSILQWKPVFAWTALAASLLVTAYQNIVVYPHLTNEIAQLKAPEILPSLSLVNGNSRGDGAAAITVSKAKPFLLLVDVPTQDRFMSYTCSLYSPSGSLAWHVQVSAQEAKDTVSIRVPGVEKVAGSYTLVVRGDTDRASVGPAVELAHYRFTLNVQD</sequence>
<proteinExistence type="predicted"/>
<accession>A0AAU7Z4Z3</accession>
<feature type="domain" description="Putative zinc-finger" evidence="1">
    <location>
        <begin position="14"/>
        <end position="39"/>
    </location>
</feature>
<dbReference type="AlphaFoldDB" id="A0AAU7Z4Z3"/>
<dbReference type="RefSeq" id="WP_353073294.1">
    <property type="nucleotide sequence ID" value="NZ_CP132938.1"/>
</dbReference>
<gene>
    <name evidence="2" type="ORF">RBB81_07805</name>
</gene>
<dbReference type="InterPro" id="IPR041916">
    <property type="entry name" value="Anti_sigma_zinc_sf"/>
</dbReference>
<dbReference type="KEGG" id="tgi:RBB81_07805"/>
<protein>
    <submittedName>
        <fullName evidence="2">Zf-HC2 domain-containing protein</fullName>
    </submittedName>
</protein>
<dbReference type="EMBL" id="CP132938">
    <property type="protein sequence ID" value="XCB23816.1"/>
    <property type="molecule type" value="Genomic_DNA"/>
</dbReference>
<evidence type="ECO:0000313" key="2">
    <source>
        <dbReference type="EMBL" id="XCB23816.1"/>
    </source>
</evidence>
<reference evidence="2" key="2">
    <citation type="journal article" date="2024" name="Environ. Microbiol.">
        <title>Genome analysis and description of Tunturibacter gen. nov. expands the diversity of Terriglobia in tundra soils.</title>
        <authorList>
            <person name="Messyasz A."/>
            <person name="Mannisto M.K."/>
            <person name="Kerkhof L.J."/>
            <person name="Haggblom M.M."/>
        </authorList>
    </citation>
    <scope>NUCLEOTIDE SEQUENCE</scope>
    <source>
        <strain evidence="2">M8UP39</strain>
    </source>
</reference>
<dbReference type="Pfam" id="PF13490">
    <property type="entry name" value="zf-HC2"/>
    <property type="match status" value="1"/>
</dbReference>
<evidence type="ECO:0000259" key="1">
    <source>
        <dbReference type="Pfam" id="PF13490"/>
    </source>
</evidence>
<dbReference type="InterPro" id="IPR027383">
    <property type="entry name" value="Znf_put"/>
</dbReference>
<organism evidence="2">
    <name type="scientific">Tunturiibacter gelidiferens</name>
    <dbReference type="NCBI Taxonomy" id="3069689"/>
    <lineage>
        <taxon>Bacteria</taxon>
        <taxon>Pseudomonadati</taxon>
        <taxon>Acidobacteriota</taxon>
        <taxon>Terriglobia</taxon>
        <taxon>Terriglobales</taxon>
        <taxon>Acidobacteriaceae</taxon>
        <taxon>Tunturiibacter</taxon>
    </lineage>
</organism>
<dbReference type="Gene3D" id="1.10.10.1320">
    <property type="entry name" value="Anti-sigma factor, zinc-finger domain"/>
    <property type="match status" value="1"/>
</dbReference>
<reference evidence="2" key="1">
    <citation type="submission" date="2023-08" db="EMBL/GenBank/DDBJ databases">
        <authorList>
            <person name="Messyasz A."/>
            <person name="Mannisto M.K."/>
            <person name="Kerkhof L.J."/>
            <person name="Haggblom M."/>
        </authorList>
    </citation>
    <scope>NUCLEOTIDE SEQUENCE</scope>
    <source>
        <strain evidence="2">M8UP39</strain>
    </source>
</reference>